<evidence type="ECO:0000313" key="7">
    <source>
        <dbReference type="EMBL" id="ASJ72965.1"/>
    </source>
</evidence>
<dbReference type="OrthoDB" id="9799225at2"/>
<feature type="transmembrane region" description="Helical" evidence="6">
    <location>
        <begin position="308"/>
        <end position="337"/>
    </location>
</feature>
<dbReference type="PANTHER" id="PTHR21716:SF16">
    <property type="entry name" value="BLL1467 PROTEIN"/>
    <property type="match status" value="1"/>
</dbReference>
<comment type="subcellular location">
    <subcellularLocation>
        <location evidence="1">Membrane</location>
        <topology evidence="1">Multi-pass membrane protein</topology>
    </subcellularLocation>
</comment>
<keyword evidence="3 6" id="KW-0812">Transmembrane</keyword>
<feature type="transmembrane region" description="Helical" evidence="6">
    <location>
        <begin position="160"/>
        <end position="180"/>
    </location>
</feature>
<dbReference type="InterPro" id="IPR002549">
    <property type="entry name" value="AI-2E-like"/>
</dbReference>
<organism evidence="7 8">
    <name type="scientific">Granulosicoccus antarcticus IMCC3135</name>
    <dbReference type="NCBI Taxonomy" id="1192854"/>
    <lineage>
        <taxon>Bacteria</taxon>
        <taxon>Pseudomonadati</taxon>
        <taxon>Pseudomonadota</taxon>
        <taxon>Gammaproteobacteria</taxon>
        <taxon>Chromatiales</taxon>
        <taxon>Granulosicoccaceae</taxon>
        <taxon>Granulosicoccus</taxon>
    </lineage>
</organism>
<feature type="transmembrane region" description="Helical" evidence="6">
    <location>
        <begin position="239"/>
        <end position="266"/>
    </location>
</feature>
<evidence type="ECO:0000256" key="4">
    <source>
        <dbReference type="ARBA" id="ARBA00022989"/>
    </source>
</evidence>
<dbReference type="AlphaFoldDB" id="A0A2Z2NR45"/>
<protein>
    <submittedName>
        <fullName evidence="7">AI-2 transport protein TqsA</fullName>
    </submittedName>
</protein>
<dbReference type="Pfam" id="PF01594">
    <property type="entry name" value="AI-2E_transport"/>
    <property type="match status" value="1"/>
</dbReference>
<sequence>MDIDSVADNTRLLRSIKRILFIHLIFAIAVICYFGKDLLLPLALGLLITLTLAPAVRWLSRYRVPAPVSAVMLVLIVGGFITSLGYMLATPMTELFDSIPHIGETLEKKLSPYQTSVDAISKAGKQVEDIASAGGEQPARVVLEQPGIITSAASTVANGLTTIMLAFVLSLFMLASGTLFQEKLISVMPRLQDKKRALSVAYSVESSVSRYLLTVSLINIGLGVAITIALSVLGVTNAVLWGVVAAVLNFLPFAGALIGAGLLAIVSLGTYDTLAAALIPPIVYFSCTTIEGNFITPAIVGRRLQLNIVAVFLAVVIWGWLWGIGGALMAVPILLVIKVLCDHIETWKDFGEFLSGREAAIVADEPMA</sequence>
<gene>
    <name evidence="7" type="primary">tqsA_1</name>
    <name evidence="7" type="ORF">IMCC3135_14400</name>
</gene>
<keyword evidence="8" id="KW-1185">Reference proteome</keyword>
<dbReference type="PANTHER" id="PTHR21716">
    <property type="entry name" value="TRANSMEMBRANE PROTEIN"/>
    <property type="match status" value="1"/>
</dbReference>
<name>A0A2Z2NR45_9GAMM</name>
<dbReference type="KEGG" id="gai:IMCC3135_14400"/>
<evidence type="ECO:0000256" key="6">
    <source>
        <dbReference type="SAM" id="Phobius"/>
    </source>
</evidence>
<evidence type="ECO:0000256" key="2">
    <source>
        <dbReference type="ARBA" id="ARBA00009773"/>
    </source>
</evidence>
<evidence type="ECO:0000256" key="1">
    <source>
        <dbReference type="ARBA" id="ARBA00004141"/>
    </source>
</evidence>
<feature type="transmembrane region" description="Helical" evidence="6">
    <location>
        <begin position="19"/>
        <end position="36"/>
    </location>
</feature>
<dbReference type="GO" id="GO:0055085">
    <property type="term" value="P:transmembrane transport"/>
    <property type="evidence" value="ECO:0007669"/>
    <property type="project" value="TreeGrafter"/>
</dbReference>
<dbReference type="RefSeq" id="WP_157735984.1">
    <property type="nucleotide sequence ID" value="NZ_CP018632.1"/>
</dbReference>
<comment type="similarity">
    <text evidence="2">Belongs to the autoinducer-2 exporter (AI-2E) (TC 2.A.86) family.</text>
</comment>
<keyword evidence="5 6" id="KW-0472">Membrane</keyword>
<dbReference type="EMBL" id="CP018632">
    <property type="protein sequence ID" value="ASJ72965.1"/>
    <property type="molecule type" value="Genomic_DNA"/>
</dbReference>
<accession>A0A2Z2NR45</accession>
<feature type="transmembrane region" description="Helical" evidence="6">
    <location>
        <begin position="273"/>
        <end position="296"/>
    </location>
</feature>
<dbReference type="GO" id="GO:0016020">
    <property type="term" value="C:membrane"/>
    <property type="evidence" value="ECO:0007669"/>
    <property type="project" value="UniProtKB-SubCell"/>
</dbReference>
<evidence type="ECO:0000313" key="8">
    <source>
        <dbReference type="Proteomes" id="UP000250079"/>
    </source>
</evidence>
<proteinExistence type="inferred from homology"/>
<reference evidence="7 8" key="1">
    <citation type="submission" date="2016-12" db="EMBL/GenBank/DDBJ databases">
        <authorList>
            <person name="Song W.-J."/>
            <person name="Kurnit D.M."/>
        </authorList>
    </citation>
    <scope>NUCLEOTIDE SEQUENCE [LARGE SCALE GENOMIC DNA]</scope>
    <source>
        <strain evidence="7 8">IMCC3135</strain>
    </source>
</reference>
<feature type="transmembrane region" description="Helical" evidence="6">
    <location>
        <begin position="71"/>
        <end position="89"/>
    </location>
</feature>
<feature type="transmembrane region" description="Helical" evidence="6">
    <location>
        <begin position="211"/>
        <end position="233"/>
    </location>
</feature>
<evidence type="ECO:0000256" key="5">
    <source>
        <dbReference type="ARBA" id="ARBA00023136"/>
    </source>
</evidence>
<keyword evidence="4 6" id="KW-1133">Transmembrane helix</keyword>
<feature type="transmembrane region" description="Helical" evidence="6">
    <location>
        <begin position="42"/>
        <end position="59"/>
    </location>
</feature>
<evidence type="ECO:0000256" key="3">
    <source>
        <dbReference type="ARBA" id="ARBA00022692"/>
    </source>
</evidence>
<dbReference type="Proteomes" id="UP000250079">
    <property type="component" value="Chromosome"/>
</dbReference>